<dbReference type="InterPro" id="IPR036259">
    <property type="entry name" value="MFS_trans_sf"/>
</dbReference>
<keyword evidence="3" id="KW-0472">Membrane</keyword>
<dbReference type="Proteomes" id="UP000694383">
    <property type="component" value="Unplaced"/>
</dbReference>
<feature type="transmembrane region" description="Helical" evidence="3">
    <location>
        <begin position="379"/>
        <end position="399"/>
    </location>
</feature>
<keyword evidence="3" id="KW-1133">Transmembrane helix</keyword>
<dbReference type="GeneTree" id="ENSGT00390000005318"/>
<comment type="subcellular location">
    <subcellularLocation>
        <location evidence="1">Membrane</location>
        <topology evidence="1">Multi-pass membrane protein</topology>
    </subcellularLocation>
</comment>
<feature type="transmembrane region" description="Helical" evidence="3">
    <location>
        <begin position="338"/>
        <end position="358"/>
    </location>
</feature>
<sequence length="405" mass="44837">VLVRRLARNGGSLGLIMACSVMERGGIQKLSICSKLCFAIGGAPKEVAASATAFFLQIYLLDVAQINPFQASMVLFIGKVWGAVNDPVVGFFITKSRWTKIGRLMPWMLGCTPFLVVSYVCLWFVPPFISGRFVWYLGFYCLYQTLITCFHVPYSALTMFLSTDQKERDSATAYRMTMEVLGTLLGAAIQGQIVASAHTLKHCPTHNVSAGYLGNSSGAEVVESVVRVQTEKQIPFRQAFVLVMRHGPYFTLTAAFLFITVAVQLIQSNFVLFCTYAADLKDHFQNIVLTILVSAVVSIPLWQWFLERFGKKTAAFCGITWIMPFTMMLVFIPNVVVAYVVAVSSGLSVAASLLLPWSMLPDVVDDFRLANPYCKGHEAIFYSFYVFFTKFAAGISLGVSTLCLE</sequence>
<evidence type="ECO:0000256" key="2">
    <source>
        <dbReference type="ARBA" id="ARBA00008335"/>
    </source>
</evidence>
<dbReference type="InterPro" id="IPR039672">
    <property type="entry name" value="MFS_2"/>
</dbReference>
<accession>A0A8C7XXV5</accession>
<dbReference type="Pfam" id="PF13347">
    <property type="entry name" value="MFS_2"/>
    <property type="match status" value="1"/>
</dbReference>
<reference evidence="4" key="1">
    <citation type="submission" date="2025-08" db="UniProtKB">
        <authorList>
            <consortium name="Ensembl"/>
        </authorList>
    </citation>
    <scope>IDENTIFICATION</scope>
</reference>
<proteinExistence type="inferred from homology"/>
<evidence type="ECO:0000313" key="4">
    <source>
        <dbReference type="Ensembl" id="ENSOSIP00000018491.1"/>
    </source>
</evidence>
<dbReference type="PANTHER" id="PTHR11328">
    <property type="entry name" value="MAJOR FACILITATOR SUPERFAMILY DOMAIN-CONTAINING PROTEIN"/>
    <property type="match status" value="1"/>
</dbReference>
<feature type="transmembrane region" description="Helical" evidence="3">
    <location>
        <begin position="137"/>
        <end position="161"/>
    </location>
</feature>
<evidence type="ECO:0000256" key="3">
    <source>
        <dbReference type="SAM" id="Phobius"/>
    </source>
</evidence>
<evidence type="ECO:0000313" key="5">
    <source>
        <dbReference type="Proteomes" id="UP000694383"/>
    </source>
</evidence>
<dbReference type="FunFam" id="1.20.1250.20:FF:000260">
    <property type="entry name" value="Major facilitator superfamily domain containing 2B"/>
    <property type="match status" value="1"/>
</dbReference>
<dbReference type="GO" id="GO:0005886">
    <property type="term" value="C:plasma membrane"/>
    <property type="evidence" value="ECO:0007669"/>
    <property type="project" value="TreeGrafter"/>
</dbReference>
<feature type="transmembrane region" description="Helical" evidence="3">
    <location>
        <begin position="104"/>
        <end position="125"/>
    </location>
</feature>
<dbReference type="PANTHER" id="PTHR11328:SF30">
    <property type="entry name" value="SPHINGOSINE-1-PHOSPHATE TRANSPORTER MFSD2B"/>
    <property type="match status" value="1"/>
</dbReference>
<organism evidence="4 5">
    <name type="scientific">Oryzias sinensis</name>
    <name type="common">Chinese medaka</name>
    <dbReference type="NCBI Taxonomy" id="183150"/>
    <lineage>
        <taxon>Eukaryota</taxon>
        <taxon>Metazoa</taxon>
        <taxon>Chordata</taxon>
        <taxon>Craniata</taxon>
        <taxon>Vertebrata</taxon>
        <taxon>Euteleostomi</taxon>
        <taxon>Actinopterygii</taxon>
        <taxon>Neopterygii</taxon>
        <taxon>Teleostei</taxon>
        <taxon>Neoteleostei</taxon>
        <taxon>Acanthomorphata</taxon>
        <taxon>Ovalentaria</taxon>
        <taxon>Atherinomorphae</taxon>
        <taxon>Beloniformes</taxon>
        <taxon>Adrianichthyidae</taxon>
        <taxon>Oryziinae</taxon>
        <taxon>Oryzias</taxon>
    </lineage>
</organism>
<evidence type="ECO:0000256" key="1">
    <source>
        <dbReference type="ARBA" id="ARBA00004141"/>
    </source>
</evidence>
<dbReference type="Ensembl" id="ENSOSIT00000019531.1">
    <property type="protein sequence ID" value="ENSOSIP00000018491.1"/>
    <property type="gene ID" value="ENSOSIG00000009953.1"/>
</dbReference>
<name>A0A8C7XXV5_9TELE</name>
<dbReference type="GO" id="GO:0015293">
    <property type="term" value="F:symporter activity"/>
    <property type="evidence" value="ECO:0007669"/>
    <property type="project" value="InterPro"/>
</dbReference>
<dbReference type="GO" id="GO:0046624">
    <property type="term" value="F:sphingolipid transporter activity"/>
    <property type="evidence" value="ECO:0007669"/>
    <property type="project" value="TreeGrafter"/>
</dbReference>
<keyword evidence="5" id="KW-1185">Reference proteome</keyword>
<comment type="similarity">
    <text evidence="2">Belongs to the major facilitator superfamily.</text>
</comment>
<feature type="transmembrane region" description="Helical" evidence="3">
    <location>
        <begin position="287"/>
        <end position="306"/>
    </location>
</feature>
<dbReference type="SUPFAM" id="SSF103473">
    <property type="entry name" value="MFS general substrate transporter"/>
    <property type="match status" value="1"/>
</dbReference>
<feature type="transmembrane region" description="Helical" evidence="3">
    <location>
        <begin position="313"/>
        <end position="332"/>
    </location>
</feature>
<protein>
    <submittedName>
        <fullName evidence="4">MFSD2 lysolipid transporter B, sphingolipid</fullName>
    </submittedName>
</protein>
<dbReference type="Gene3D" id="1.20.1250.20">
    <property type="entry name" value="MFS general substrate transporter like domains"/>
    <property type="match status" value="1"/>
</dbReference>
<feature type="transmembrane region" description="Helical" evidence="3">
    <location>
        <begin position="247"/>
        <end position="267"/>
    </location>
</feature>
<keyword evidence="3" id="KW-0812">Transmembrane</keyword>
<reference evidence="4" key="2">
    <citation type="submission" date="2025-09" db="UniProtKB">
        <authorList>
            <consortium name="Ensembl"/>
        </authorList>
    </citation>
    <scope>IDENTIFICATION</scope>
</reference>
<dbReference type="AlphaFoldDB" id="A0A8C7XXV5"/>
<dbReference type="GO" id="GO:0008643">
    <property type="term" value="P:carbohydrate transport"/>
    <property type="evidence" value="ECO:0007669"/>
    <property type="project" value="InterPro"/>
</dbReference>